<evidence type="ECO:0000313" key="5">
    <source>
        <dbReference type="EMBL" id="CAB4172282.1"/>
    </source>
</evidence>
<evidence type="ECO:0000313" key="4">
    <source>
        <dbReference type="EMBL" id="CAB4164867.1"/>
    </source>
</evidence>
<sequence length="62" mass="7241">MKIVINLEIDQDIRRDQVDEVFNKYIDELSKTKGDLTWDSCDYKIVFVASPAHEEQIARIGQ</sequence>
<dbReference type="EMBL" id="LR796961">
    <property type="protein sequence ID" value="CAB4177982.1"/>
    <property type="molecule type" value="Genomic_DNA"/>
</dbReference>
<proteinExistence type="predicted"/>
<evidence type="ECO:0000313" key="6">
    <source>
        <dbReference type="EMBL" id="CAB4177982.1"/>
    </source>
</evidence>
<dbReference type="EMBL" id="LR796698">
    <property type="protein sequence ID" value="CAB4159944.1"/>
    <property type="molecule type" value="Genomic_DNA"/>
</dbReference>
<evidence type="ECO:0000313" key="2">
    <source>
        <dbReference type="EMBL" id="CAB4156713.1"/>
    </source>
</evidence>
<dbReference type="EMBL" id="LR798341">
    <property type="protein sequence ID" value="CAB5225064.1"/>
    <property type="molecule type" value="Genomic_DNA"/>
</dbReference>
<evidence type="ECO:0000313" key="7">
    <source>
        <dbReference type="EMBL" id="CAB4191870.1"/>
    </source>
</evidence>
<evidence type="ECO:0000313" key="11">
    <source>
        <dbReference type="EMBL" id="CAB5225064.1"/>
    </source>
</evidence>
<dbReference type="EMBL" id="LR796644">
    <property type="protein sequence ID" value="CAB4156713.1"/>
    <property type="molecule type" value="Genomic_DNA"/>
</dbReference>
<dbReference type="EMBL" id="LR797177">
    <property type="protein sequence ID" value="CAB4191870.1"/>
    <property type="molecule type" value="Genomic_DNA"/>
</dbReference>
<evidence type="ECO:0000313" key="3">
    <source>
        <dbReference type="EMBL" id="CAB4159944.1"/>
    </source>
</evidence>
<accession>A0A6J5NCU2</accession>
<evidence type="ECO:0000313" key="1">
    <source>
        <dbReference type="EMBL" id="CAB4145156.1"/>
    </source>
</evidence>
<organism evidence="2">
    <name type="scientific">uncultured Caudovirales phage</name>
    <dbReference type="NCBI Taxonomy" id="2100421"/>
    <lineage>
        <taxon>Viruses</taxon>
        <taxon>Duplodnaviria</taxon>
        <taxon>Heunggongvirae</taxon>
        <taxon>Uroviricota</taxon>
        <taxon>Caudoviricetes</taxon>
        <taxon>Peduoviridae</taxon>
        <taxon>Maltschvirus</taxon>
        <taxon>Maltschvirus maltsch</taxon>
    </lineage>
</organism>
<dbReference type="EMBL" id="LR798395">
    <property type="protein sequence ID" value="CAB5229038.1"/>
    <property type="molecule type" value="Genomic_DNA"/>
</dbReference>
<evidence type="ECO:0000313" key="10">
    <source>
        <dbReference type="EMBL" id="CAB4217407.1"/>
    </source>
</evidence>
<dbReference type="EMBL" id="LR797395">
    <property type="protein sequence ID" value="CAB4212720.1"/>
    <property type="molecule type" value="Genomic_DNA"/>
</dbReference>
<dbReference type="EMBL" id="LR796878">
    <property type="protein sequence ID" value="CAB4172282.1"/>
    <property type="molecule type" value="Genomic_DNA"/>
</dbReference>
<protein>
    <submittedName>
        <fullName evidence="2">Uncharacterized protein</fullName>
    </submittedName>
</protein>
<dbReference type="EMBL" id="LR796762">
    <property type="protein sequence ID" value="CAB4164867.1"/>
    <property type="molecule type" value="Genomic_DNA"/>
</dbReference>
<evidence type="ECO:0000313" key="12">
    <source>
        <dbReference type="EMBL" id="CAB5229038.1"/>
    </source>
</evidence>
<gene>
    <name evidence="6" type="ORF">UFOVP1002_12</name>
    <name evidence="7" type="ORF">UFOVP1217_185</name>
    <name evidence="8" type="ORF">UFOVP1343_169</name>
    <name evidence="9" type="ORF">UFOVP1438_30</name>
    <name evidence="12" type="ORF">UFOVP1541_154</name>
    <name evidence="10" type="ORF">UFOVP1592_26</name>
    <name evidence="1" type="ORF">UFOVP465_75</name>
    <name evidence="2" type="ORF">UFOVP666_121</name>
    <name evidence="3" type="ORF">UFOVP727_10</name>
    <name evidence="11" type="ORF">UFOVP741_13</name>
    <name evidence="4" type="ORF">UFOVP819_149</name>
    <name evidence="5" type="ORF">UFOVP926_125</name>
</gene>
<dbReference type="EMBL" id="LR797452">
    <property type="protein sequence ID" value="CAB4217407.1"/>
    <property type="molecule type" value="Genomic_DNA"/>
</dbReference>
<reference evidence="2" key="1">
    <citation type="submission" date="2020-04" db="EMBL/GenBank/DDBJ databases">
        <authorList>
            <person name="Chiriac C."/>
            <person name="Salcher M."/>
            <person name="Ghai R."/>
            <person name="Kavagutti S V."/>
        </authorList>
    </citation>
    <scope>NUCLEOTIDE SEQUENCE</scope>
</reference>
<evidence type="ECO:0000313" key="8">
    <source>
        <dbReference type="EMBL" id="CAB4200822.1"/>
    </source>
</evidence>
<dbReference type="EMBL" id="LR797305">
    <property type="protein sequence ID" value="CAB4200822.1"/>
    <property type="molecule type" value="Genomic_DNA"/>
</dbReference>
<evidence type="ECO:0000313" key="9">
    <source>
        <dbReference type="EMBL" id="CAB4212720.1"/>
    </source>
</evidence>
<name>A0A6J5NCU2_9CAUD</name>
<dbReference type="EMBL" id="LR796443">
    <property type="protein sequence ID" value="CAB4145156.1"/>
    <property type="molecule type" value="Genomic_DNA"/>
</dbReference>